<dbReference type="SUPFAM" id="SSF55729">
    <property type="entry name" value="Acyl-CoA N-acyltransferases (Nat)"/>
    <property type="match status" value="1"/>
</dbReference>
<feature type="domain" description="Histone acetyl transferase HAT1 N-terminal" evidence="7">
    <location>
        <begin position="11"/>
        <end position="172"/>
    </location>
</feature>
<evidence type="ECO:0000259" key="7">
    <source>
        <dbReference type="Pfam" id="PF10394"/>
    </source>
</evidence>
<keyword evidence="9" id="KW-1185">Reference proteome</keyword>
<dbReference type="EMBL" id="CADCXV010000661">
    <property type="protein sequence ID" value="CAB0031965.1"/>
    <property type="molecule type" value="Genomic_DNA"/>
</dbReference>
<dbReference type="GO" id="GO:0000781">
    <property type="term" value="C:chromosome, telomeric region"/>
    <property type="evidence" value="ECO:0007669"/>
    <property type="project" value="GOC"/>
</dbReference>
<name>A0A6H5IAR3_9HYME</name>
<dbReference type="CDD" id="cd04301">
    <property type="entry name" value="NAT_SF"/>
    <property type="match status" value="1"/>
</dbReference>
<dbReference type="Proteomes" id="UP000479190">
    <property type="component" value="Unassembled WGS sequence"/>
</dbReference>
<dbReference type="InterPro" id="IPR019467">
    <property type="entry name" value="Hat1_N"/>
</dbReference>
<gene>
    <name evidence="8" type="ORF">TBRA_LOCUS3919</name>
</gene>
<dbReference type="PANTHER" id="PTHR12046">
    <property type="entry name" value="HISTONE ACETYLTRANSFERASE TYPE B CATALYTIC SUBUNIT"/>
    <property type="match status" value="1"/>
</dbReference>
<protein>
    <recommendedName>
        <fullName evidence="2">histone acetyltransferase</fullName>
        <ecNumber evidence="2">2.3.1.48</ecNumber>
    </recommendedName>
</protein>
<organism evidence="8 9">
    <name type="scientific">Trichogramma brassicae</name>
    <dbReference type="NCBI Taxonomy" id="86971"/>
    <lineage>
        <taxon>Eukaryota</taxon>
        <taxon>Metazoa</taxon>
        <taxon>Ecdysozoa</taxon>
        <taxon>Arthropoda</taxon>
        <taxon>Hexapoda</taxon>
        <taxon>Insecta</taxon>
        <taxon>Pterygota</taxon>
        <taxon>Neoptera</taxon>
        <taxon>Endopterygota</taxon>
        <taxon>Hymenoptera</taxon>
        <taxon>Apocrita</taxon>
        <taxon>Proctotrupomorpha</taxon>
        <taxon>Chalcidoidea</taxon>
        <taxon>Trichogrammatidae</taxon>
        <taxon>Trichogramma</taxon>
    </lineage>
</organism>
<dbReference type="OrthoDB" id="10253098at2759"/>
<proteinExistence type="inferred from homology"/>
<keyword evidence="4" id="KW-0012">Acyltransferase</keyword>
<dbReference type="InterPro" id="IPR037113">
    <property type="entry name" value="Hat1_N_sf"/>
</dbReference>
<evidence type="ECO:0000313" key="8">
    <source>
        <dbReference type="EMBL" id="CAB0031965.1"/>
    </source>
</evidence>
<dbReference type="Pfam" id="PF10394">
    <property type="entry name" value="Hat1_N"/>
    <property type="match status" value="1"/>
</dbReference>
<evidence type="ECO:0000256" key="4">
    <source>
        <dbReference type="ARBA" id="ARBA00023315"/>
    </source>
</evidence>
<feature type="domain" description="N-acetyltransferase" evidence="6">
    <location>
        <begin position="203"/>
        <end position="253"/>
    </location>
</feature>
<dbReference type="EC" id="2.3.1.48" evidence="2"/>
<dbReference type="InterPro" id="IPR017380">
    <property type="entry name" value="Hist_AcTrfase_B-typ_cat-su"/>
</dbReference>
<dbReference type="AlphaFoldDB" id="A0A6H5IAR3"/>
<dbReference type="GO" id="GO:0031509">
    <property type="term" value="P:subtelomeric heterochromatin formation"/>
    <property type="evidence" value="ECO:0007669"/>
    <property type="project" value="InterPro"/>
</dbReference>
<evidence type="ECO:0000259" key="6">
    <source>
        <dbReference type="Pfam" id="PF00583"/>
    </source>
</evidence>
<evidence type="ECO:0000256" key="3">
    <source>
        <dbReference type="ARBA" id="ARBA00022679"/>
    </source>
</evidence>
<dbReference type="Pfam" id="PF00583">
    <property type="entry name" value="Acetyltransf_1"/>
    <property type="match status" value="1"/>
</dbReference>
<evidence type="ECO:0000256" key="1">
    <source>
        <dbReference type="ARBA" id="ARBA00010543"/>
    </source>
</evidence>
<dbReference type="GO" id="GO:0005634">
    <property type="term" value="C:nucleus"/>
    <property type="evidence" value="ECO:0007669"/>
    <property type="project" value="InterPro"/>
</dbReference>
<accession>A0A6H5IAR3</accession>
<evidence type="ECO:0000256" key="2">
    <source>
        <dbReference type="ARBA" id="ARBA00013184"/>
    </source>
</evidence>
<dbReference type="Gene3D" id="3.40.630.30">
    <property type="match status" value="1"/>
</dbReference>
<comment type="similarity">
    <text evidence="1">Belongs to the HAT1 family.</text>
</comment>
<keyword evidence="3" id="KW-0808">Transferase</keyword>
<reference evidence="8 9" key="1">
    <citation type="submission" date="2020-02" db="EMBL/GenBank/DDBJ databases">
        <authorList>
            <person name="Ferguson B K."/>
        </authorList>
    </citation>
    <scope>NUCLEOTIDE SEQUENCE [LARGE SCALE GENOMIC DNA]</scope>
</reference>
<dbReference type="Gene3D" id="3.90.360.10">
    <property type="entry name" value="Histone acetyl transferase 1 (HAT1), N-terminal domain"/>
    <property type="match status" value="1"/>
</dbReference>
<dbReference type="GO" id="GO:0004402">
    <property type="term" value="F:histone acetyltransferase activity"/>
    <property type="evidence" value="ECO:0007669"/>
    <property type="project" value="InterPro"/>
</dbReference>
<dbReference type="InterPro" id="IPR000182">
    <property type="entry name" value="GNAT_dom"/>
</dbReference>
<evidence type="ECO:0000256" key="5">
    <source>
        <dbReference type="ARBA" id="ARBA00048017"/>
    </source>
</evidence>
<evidence type="ECO:0000313" key="9">
    <source>
        <dbReference type="Proteomes" id="UP000479190"/>
    </source>
</evidence>
<sequence length="267" mass="30981">MDQITAAMKQYVVSSNEALEFKLVRRSEDLEDDQTTFKPAMSHQVFGDTESIFGYKNLKIKLYYSAGSLETYLGTSYSEKYDESLCADLKPDNFLPKLVDVLAPNVHENIDMFVKSLSHDETFKPAGDLVYSCSVDDNGQTRHFEVYKADMSSTKFKEYHQRLQTFVLWYIDAGNFIDSNDPQWNYLNMFERYTAEDNTICYATVGFATIYHYWAYPELIRPRIAQLLVLPPFQKKGLGSHMLRSIYAEYKNNPNVKDITGKNTFFY</sequence>
<comment type="catalytic activity">
    <reaction evidence="5">
        <text>L-lysyl-[protein] + acetyl-CoA = N(6)-acetyl-L-lysyl-[protein] + CoA + H(+)</text>
        <dbReference type="Rhea" id="RHEA:45948"/>
        <dbReference type="Rhea" id="RHEA-COMP:9752"/>
        <dbReference type="Rhea" id="RHEA-COMP:10731"/>
        <dbReference type="ChEBI" id="CHEBI:15378"/>
        <dbReference type="ChEBI" id="CHEBI:29969"/>
        <dbReference type="ChEBI" id="CHEBI:57287"/>
        <dbReference type="ChEBI" id="CHEBI:57288"/>
        <dbReference type="ChEBI" id="CHEBI:61930"/>
        <dbReference type="EC" id="2.3.1.48"/>
    </reaction>
</comment>
<dbReference type="InterPro" id="IPR016181">
    <property type="entry name" value="Acyl_CoA_acyltransferase"/>
</dbReference>